<feature type="domain" description="tRNA/rRNA methyltransferase SpoU type" evidence="3">
    <location>
        <begin position="25"/>
        <end position="170"/>
    </location>
</feature>
<evidence type="ECO:0000259" key="3">
    <source>
        <dbReference type="Pfam" id="PF00588"/>
    </source>
</evidence>
<protein>
    <submittedName>
        <fullName evidence="4">SpoU rRNA Methylase family protein</fullName>
    </submittedName>
</protein>
<dbReference type="OrthoDB" id="9795352at2"/>
<dbReference type="InterPro" id="IPR004441">
    <property type="entry name" value="rRNA_MeTrfase_TrmH"/>
</dbReference>
<keyword evidence="2" id="KW-0808">Transferase</keyword>
<dbReference type="Pfam" id="PF00588">
    <property type="entry name" value="SpoU_methylase"/>
    <property type="match status" value="1"/>
</dbReference>
<evidence type="ECO:0000313" key="4">
    <source>
        <dbReference type="EMBL" id="SHF52448.1"/>
    </source>
</evidence>
<accession>A0A1M5CCH9</accession>
<proteinExistence type="predicted"/>
<evidence type="ECO:0000256" key="2">
    <source>
        <dbReference type="ARBA" id="ARBA00022679"/>
    </source>
</evidence>
<dbReference type="PANTHER" id="PTHR46429:SF1">
    <property type="entry name" value="23S RRNA (GUANOSINE-2'-O-)-METHYLTRANSFERASE RLMB"/>
    <property type="match status" value="1"/>
</dbReference>
<dbReference type="Gene3D" id="3.40.1280.10">
    <property type="match status" value="1"/>
</dbReference>
<dbReference type="PANTHER" id="PTHR46429">
    <property type="entry name" value="23S RRNA (GUANOSINE-2'-O-)-METHYLTRANSFERASE RLMB"/>
    <property type="match status" value="1"/>
</dbReference>
<organism evidence="4 5">
    <name type="scientific">Fodinibius roseus</name>
    <dbReference type="NCBI Taxonomy" id="1194090"/>
    <lineage>
        <taxon>Bacteria</taxon>
        <taxon>Pseudomonadati</taxon>
        <taxon>Balneolota</taxon>
        <taxon>Balneolia</taxon>
        <taxon>Balneolales</taxon>
        <taxon>Balneolaceae</taxon>
        <taxon>Fodinibius</taxon>
    </lineage>
</organism>
<dbReference type="GO" id="GO:0003723">
    <property type="term" value="F:RNA binding"/>
    <property type="evidence" value="ECO:0007669"/>
    <property type="project" value="InterPro"/>
</dbReference>
<dbReference type="AlphaFoldDB" id="A0A1M5CCH9"/>
<dbReference type="InterPro" id="IPR029026">
    <property type="entry name" value="tRNA_m1G_MTases_N"/>
</dbReference>
<dbReference type="STRING" id="1194090.SAMN05443144_109183"/>
<dbReference type="GO" id="GO:0032259">
    <property type="term" value="P:methylation"/>
    <property type="evidence" value="ECO:0007669"/>
    <property type="project" value="UniProtKB-KW"/>
</dbReference>
<sequence>MQKLSTKEILKQNLDRSIPGQLGDLKILLHNVRSMHNVGATFRSADAFGIHEILISGYTPTPPRPEITKTAIGAEEYVEWQHVECDQLDTKISQLKGNGYRLVGLEQMTRSVLLPEYGVPKDRKICLAFGNEVTGLDEDLLTHIDDFVEIPQYGHKHSLNVSVTVGVALYAFLEKYW</sequence>
<reference evidence="4 5" key="1">
    <citation type="submission" date="2016-11" db="EMBL/GenBank/DDBJ databases">
        <authorList>
            <person name="Jaros S."/>
            <person name="Januszkiewicz K."/>
            <person name="Wedrychowicz H."/>
        </authorList>
    </citation>
    <scope>NUCLEOTIDE SEQUENCE [LARGE SCALE GENOMIC DNA]</scope>
    <source>
        <strain evidence="4 5">DSM 21986</strain>
    </source>
</reference>
<gene>
    <name evidence="4" type="ORF">SAMN05443144_109183</name>
</gene>
<keyword evidence="1 4" id="KW-0489">Methyltransferase</keyword>
<dbReference type="InterPro" id="IPR001537">
    <property type="entry name" value="SpoU_MeTrfase"/>
</dbReference>
<keyword evidence="5" id="KW-1185">Reference proteome</keyword>
<dbReference type="Proteomes" id="UP000184041">
    <property type="component" value="Unassembled WGS sequence"/>
</dbReference>
<evidence type="ECO:0000313" key="5">
    <source>
        <dbReference type="Proteomes" id="UP000184041"/>
    </source>
</evidence>
<evidence type="ECO:0000256" key="1">
    <source>
        <dbReference type="ARBA" id="ARBA00022603"/>
    </source>
</evidence>
<dbReference type="InterPro" id="IPR029028">
    <property type="entry name" value="Alpha/beta_knot_MTases"/>
</dbReference>
<dbReference type="RefSeq" id="WP_073063409.1">
    <property type="nucleotide sequence ID" value="NZ_FQUS01000009.1"/>
</dbReference>
<dbReference type="GO" id="GO:0005829">
    <property type="term" value="C:cytosol"/>
    <property type="evidence" value="ECO:0007669"/>
    <property type="project" value="TreeGrafter"/>
</dbReference>
<name>A0A1M5CCH9_9BACT</name>
<dbReference type="SUPFAM" id="SSF75217">
    <property type="entry name" value="alpha/beta knot"/>
    <property type="match status" value="1"/>
</dbReference>
<dbReference type="GO" id="GO:0008173">
    <property type="term" value="F:RNA methyltransferase activity"/>
    <property type="evidence" value="ECO:0007669"/>
    <property type="project" value="InterPro"/>
</dbReference>
<dbReference type="GO" id="GO:0006396">
    <property type="term" value="P:RNA processing"/>
    <property type="evidence" value="ECO:0007669"/>
    <property type="project" value="InterPro"/>
</dbReference>
<dbReference type="EMBL" id="FQUS01000009">
    <property type="protein sequence ID" value="SHF52448.1"/>
    <property type="molecule type" value="Genomic_DNA"/>
</dbReference>